<evidence type="ECO:0000313" key="2">
    <source>
        <dbReference type="Proteomes" id="UP000828941"/>
    </source>
</evidence>
<evidence type="ECO:0000313" key="1">
    <source>
        <dbReference type="EMBL" id="KAI4354901.1"/>
    </source>
</evidence>
<organism evidence="1 2">
    <name type="scientific">Bauhinia variegata</name>
    <name type="common">Purple orchid tree</name>
    <name type="synonym">Phanera variegata</name>
    <dbReference type="NCBI Taxonomy" id="167791"/>
    <lineage>
        <taxon>Eukaryota</taxon>
        <taxon>Viridiplantae</taxon>
        <taxon>Streptophyta</taxon>
        <taxon>Embryophyta</taxon>
        <taxon>Tracheophyta</taxon>
        <taxon>Spermatophyta</taxon>
        <taxon>Magnoliopsida</taxon>
        <taxon>eudicotyledons</taxon>
        <taxon>Gunneridae</taxon>
        <taxon>Pentapetalae</taxon>
        <taxon>rosids</taxon>
        <taxon>fabids</taxon>
        <taxon>Fabales</taxon>
        <taxon>Fabaceae</taxon>
        <taxon>Cercidoideae</taxon>
        <taxon>Cercideae</taxon>
        <taxon>Bauhiniinae</taxon>
        <taxon>Bauhinia</taxon>
    </lineage>
</organism>
<name>A0ACB9Q4W7_BAUVA</name>
<accession>A0ACB9Q4W7</accession>
<comment type="caution">
    <text evidence="1">The sequence shown here is derived from an EMBL/GenBank/DDBJ whole genome shotgun (WGS) entry which is preliminary data.</text>
</comment>
<dbReference type="Proteomes" id="UP000828941">
    <property type="component" value="Chromosome 2"/>
</dbReference>
<protein>
    <submittedName>
        <fullName evidence="1">Uncharacterized protein</fullName>
    </submittedName>
</protein>
<sequence>MDLISQLPNHILHMLLDYHLPRKDAAQTSVLSKTWRAINYGSPFLYFDERDFMPKQKHSITTLGDGVREDDSILLGDFNYGVVGNGVSILHPRRQNLEEEEAASKKESHDLFMNYIESRISSLLQHESTSPIEQFHLTFVNFDHQHDSSSLDLWLKHAFERRVSNLILTVFTTLFDGQKEVVYSLPSSLFVSQTLTELKLANCKLELLDGAAGNIKIKLPRLRDIHLSNLDLDDDFLKCLIVGCPLLGVMVLSYCLKLSNLQVTTLPRLERVVVRACPNLECLNIQSPELQYFHFHGCHRGKTCNFRLITSNVIKQMVLSMIRISGAWLQRKIVKCEELILIKASDFEDTKLSSQKLRYLTIHHCYVRKMVEIDCPNLYSLNYFENWLAAIHCVYPSELRRMIFQFSLEDYRQHTSLPEKLKEYFGNVAMLGEVKAQMPKAKLTISSLDVEDLVDHFCANSRNTPHQTLNIISTQKSNNKFSQVLYDELSRIKENANCCEDGINQCWRHKLSNVMKDSNVNDAPALLRFYQSKYYQISRILLEREV</sequence>
<reference evidence="1 2" key="1">
    <citation type="journal article" date="2022" name="DNA Res.">
        <title>Chromosomal-level genome assembly of the orchid tree Bauhinia variegata (Leguminosae; Cercidoideae) supports the allotetraploid origin hypothesis of Bauhinia.</title>
        <authorList>
            <person name="Zhong Y."/>
            <person name="Chen Y."/>
            <person name="Zheng D."/>
            <person name="Pang J."/>
            <person name="Liu Y."/>
            <person name="Luo S."/>
            <person name="Meng S."/>
            <person name="Qian L."/>
            <person name="Wei D."/>
            <person name="Dai S."/>
            <person name="Zhou R."/>
        </authorList>
    </citation>
    <scope>NUCLEOTIDE SEQUENCE [LARGE SCALE GENOMIC DNA]</scope>
    <source>
        <strain evidence="1">BV-YZ2020</strain>
    </source>
</reference>
<dbReference type="EMBL" id="CM039427">
    <property type="protein sequence ID" value="KAI4354901.1"/>
    <property type="molecule type" value="Genomic_DNA"/>
</dbReference>
<gene>
    <name evidence="1" type="ORF">L6164_003725</name>
</gene>
<proteinExistence type="predicted"/>
<keyword evidence="2" id="KW-1185">Reference proteome</keyword>